<evidence type="ECO:0000256" key="7">
    <source>
        <dbReference type="ARBA" id="ARBA00022786"/>
    </source>
</evidence>
<feature type="compositionally biased region" description="Polar residues" evidence="9">
    <location>
        <begin position="224"/>
        <end position="250"/>
    </location>
</feature>
<dbReference type="PANTHER" id="PTHR11685">
    <property type="entry name" value="RBR FAMILY RING FINGER AND IBR DOMAIN-CONTAINING"/>
    <property type="match status" value="1"/>
</dbReference>
<evidence type="ECO:0000256" key="2">
    <source>
        <dbReference type="ARBA" id="ARBA00012251"/>
    </source>
</evidence>
<evidence type="ECO:0000256" key="4">
    <source>
        <dbReference type="ARBA" id="ARBA00022723"/>
    </source>
</evidence>
<dbReference type="InParanoid" id="A0A074YBU5"/>
<accession>A0A074YBU5</accession>
<keyword evidence="4" id="KW-0479">Metal-binding</keyword>
<evidence type="ECO:0000256" key="5">
    <source>
        <dbReference type="ARBA" id="ARBA00022737"/>
    </source>
</evidence>
<dbReference type="EC" id="2.3.2.31" evidence="2"/>
<feature type="domain" description="RING-type" evidence="10">
    <location>
        <begin position="337"/>
        <end position="502"/>
    </location>
</feature>
<proteinExistence type="predicted"/>
<evidence type="ECO:0000256" key="6">
    <source>
        <dbReference type="ARBA" id="ARBA00022771"/>
    </source>
</evidence>
<evidence type="ECO:0000256" key="9">
    <source>
        <dbReference type="SAM" id="MobiDB-lite"/>
    </source>
</evidence>
<evidence type="ECO:0000256" key="1">
    <source>
        <dbReference type="ARBA" id="ARBA00001798"/>
    </source>
</evidence>
<keyword evidence="8" id="KW-0862">Zinc</keyword>
<organism evidence="11 12">
    <name type="scientific">Aureobasidium subglaciale (strain EXF-2481)</name>
    <name type="common">Aureobasidium pullulans var. subglaciale</name>
    <dbReference type="NCBI Taxonomy" id="1043005"/>
    <lineage>
        <taxon>Eukaryota</taxon>
        <taxon>Fungi</taxon>
        <taxon>Dikarya</taxon>
        <taxon>Ascomycota</taxon>
        <taxon>Pezizomycotina</taxon>
        <taxon>Dothideomycetes</taxon>
        <taxon>Dothideomycetidae</taxon>
        <taxon>Dothideales</taxon>
        <taxon>Saccotheciaceae</taxon>
        <taxon>Aureobasidium</taxon>
    </lineage>
</organism>
<reference evidence="11 12" key="1">
    <citation type="journal article" date="2014" name="BMC Genomics">
        <title>Genome sequencing of four Aureobasidium pullulans varieties: biotechnological potential, stress tolerance, and description of new species.</title>
        <authorList>
            <person name="Gostin Ar C."/>
            <person name="Ohm R.A."/>
            <person name="Kogej T."/>
            <person name="Sonjak S."/>
            <person name="Turk M."/>
            <person name="Zajc J."/>
            <person name="Zalar P."/>
            <person name="Grube M."/>
            <person name="Sun H."/>
            <person name="Han J."/>
            <person name="Sharma A."/>
            <person name="Chiniquy J."/>
            <person name="Ngan C.Y."/>
            <person name="Lipzen A."/>
            <person name="Barry K."/>
            <person name="Grigoriev I.V."/>
            <person name="Gunde-Cimerman N."/>
        </authorList>
    </citation>
    <scope>NUCLEOTIDE SEQUENCE [LARGE SCALE GENOMIC DNA]</scope>
    <source>
        <strain evidence="11 12">EXF-2481</strain>
    </source>
</reference>
<dbReference type="Pfam" id="PF01485">
    <property type="entry name" value="IBR"/>
    <property type="match status" value="1"/>
</dbReference>
<dbReference type="GO" id="GO:0016567">
    <property type="term" value="P:protein ubiquitination"/>
    <property type="evidence" value="ECO:0007669"/>
    <property type="project" value="InterPro"/>
</dbReference>
<dbReference type="InterPro" id="IPR044066">
    <property type="entry name" value="TRIAD_supradom"/>
</dbReference>
<dbReference type="InterPro" id="IPR002867">
    <property type="entry name" value="IBR_dom"/>
</dbReference>
<protein>
    <recommendedName>
        <fullName evidence="2">RBR-type E3 ubiquitin transferase</fullName>
        <ecNumber evidence="2">2.3.2.31</ecNumber>
    </recommendedName>
</protein>
<keyword evidence="3" id="KW-0808">Transferase</keyword>
<name>A0A074YBU5_AURSE</name>
<dbReference type="STRING" id="1043005.A0A074YBU5"/>
<evidence type="ECO:0000256" key="3">
    <source>
        <dbReference type="ARBA" id="ARBA00022679"/>
    </source>
</evidence>
<dbReference type="AlphaFoldDB" id="A0A074YBU5"/>
<keyword evidence="5" id="KW-0677">Repeat</keyword>
<comment type="catalytic activity">
    <reaction evidence="1">
        <text>[E2 ubiquitin-conjugating enzyme]-S-ubiquitinyl-L-cysteine + [acceptor protein]-L-lysine = [E2 ubiquitin-conjugating enzyme]-L-cysteine + [acceptor protein]-N(6)-ubiquitinyl-L-lysine.</text>
        <dbReference type="EC" id="2.3.2.31"/>
    </reaction>
</comment>
<dbReference type="OMA" id="RRFGICV"/>
<dbReference type="CDD" id="cd20335">
    <property type="entry name" value="BRcat_RBR"/>
    <property type="match status" value="1"/>
</dbReference>
<dbReference type="InterPro" id="IPR031127">
    <property type="entry name" value="E3_UB_ligase_RBR"/>
</dbReference>
<evidence type="ECO:0000313" key="12">
    <source>
        <dbReference type="Proteomes" id="UP000030641"/>
    </source>
</evidence>
<evidence type="ECO:0000256" key="8">
    <source>
        <dbReference type="ARBA" id="ARBA00022833"/>
    </source>
</evidence>
<dbReference type="PROSITE" id="PS51873">
    <property type="entry name" value="TRIAD"/>
    <property type="match status" value="1"/>
</dbReference>
<dbReference type="GO" id="GO:0008270">
    <property type="term" value="F:zinc ion binding"/>
    <property type="evidence" value="ECO:0007669"/>
    <property type="project" value="UniProtKB-KW"/>
</dbReference>
<evidence type="ECO:0000313" key="11">
    <source>
        <dbReference type="EMBL" id="KEQ95200.1"/>
    </source>
</evidence>
<dbReference type="OrthoDB" id="3934430at2759"/>
<feature type="region of interest" description="Disordered" evidence="9">
    <location>
        <begin position="153"/>
        <end position="263"/>
    </location>
</feature>
<dbReference type="Proteomes" id="UP000030641">
    <property type="component" value="Unassembled WGS sequence"/>
</dbReference>
<evidence type="ECO:0000259" key="10">
    <source>
        <dbReference type="PROSITE" id="PS51873"/>
    </source>
</evidence>
<keyword evidence="6" id="KW-0863">Zinc-finger</keyword>
<sequence>MDDEETRKLILRVQSEDLASIWNADNTESPDGLESDTNMAMRLFGQELCTAEQQIDDRRVARAVALVGFRQDVIVRADGVEARRLYQELNPDEPLPTHADNEGNVLVVDNRQRIPSDKMESGPSHVAHSLSTAGLFGLPRSGLKRSADHLDALSEPPSKMQAGEATDSTIPPRAPGTLSRSARGRAHAQMLTPRTPEDTSPQMQVAGLKRPAEDLDPSLHPAKRQTTSTNHSSSAFGPTRPASASGTATPTGPVRHVDSTSTPDSFFRLGIKQPVESRNPFFGAPATETSSRMRPPEGTAVGLTTVITPVESLSLPAAQASTSAASSYMRSEQELENIYKCCVCHEKESSENTFTAECEDRYCRDCINPFLQSACRDATRWPPRCCRKTLPFEDMRHLLTADVQAEYLLRQSEANTPASERVWCVGCSKFISASCINGEAATCNFCHAVTCVVCKNAKHEGPCASDETELEVLRAIAKEEGWKECSACHSFIEHVFGCWHMT</sequence>
<dbReference type="RefSeq" id="XP_013343629.1">
    <property type="nucleotide sequence ID" value="XM_013488175.1"/>
</dbReference>
<gene>
    <name evidence="11" type="ORF">AUEXF2481DRAFT_89237</name>
</gene>
<dbReference type="EMBL" id="KL584760">
    <property type="protein sequence ID" value="KEQ95200.1"/>
    <property type="molecule type" value="Genomic_DNA"/>
</dbReference>
<dbReference type="HOGENOM" id="CLU_542883_0_0_1"/>
<keyword evidence="12" id="KW-1185">Reference proteome</keyword>
<dbReference type="GeneID" id="25372094"/>
<dbReference type="GO" id="GO:0061630">
    <property type="term" value="F:ubiquitin protein ligase activity"/>
    <property type="evidence" value="ECO:0007669"/>
    <property type="project" value="UniProtKB-EC"/>
</dbReference>
<keyword evidence="7" id="KW-0833">Ubl conjugation pathway</keyword>